<comment type="caution">
    <text evidence="1">The sequence shown here is derived from an EMBL/GenBank/DDBJ whole genome shotgun (WGS) entry which is preliminary data.</text>
</comment>
<gene>
    <name evidence="1" type="ORF">Glove_123g9</name>
</gene>
<proteinExistence type="predicted"/>
<organism evidence="1 2">
    <name type="scientific">Diversispora epigaea</name>
    <dbReference type="NCBI Taxonomy" id="1348612"/>
    <lineage>
        <taxon>Eukaryota</taxon>
        <taxon>Fungi</taxon>
        <taxon>Fungi incertae sedis</taxon>
        <taxon>Mucoromycota</taxon>
        <taxon>Glomeromycotina</taxon>
        <taxon>Glomeromycetes</taxon>
        <taxon>Diversisporales</taxon>
        <taxon>Diversisporaceae</taxon>
        <taxon>Diversispora</taxon>
    </lineage>
</organism>
<protein>
    <submittedName>
        <fullName evidence="1">Uncharacterized protein</fullName>
    </submittedName>
</protein>
<keyword evidence="2" id="KW-1185">Reference proteome</keyword>
<evidence type="ECO:0000313" key="2">
    <source>
        <dbReference type="Proteomes" id="UP000266861"/>
    </source>
</evidence>
<dbReference type="AlphaFoldDB" id="A0A397J586"/>
<dbReference type="EMBL" id="PQFF01000115">
    <property type="protein sequence ID" value="RHZ81186.1"/>
    <property type="molecule type" value="Genomic_DNA"/>
</dbReference>
<name>A0A397J586_9GLOM</name>
<dbReference type="Proteomes" id="UP000266861">
    <property type="component" value="Unassembled WGS sequence"/>
</dbReference>
<evidence type="ECO:0000313" key="1">
    <source>
        <dbReference type="EMBL" id="RHZ81186.1"/>
    </source>
</evidence>
<reference evidence="1 2" key="1">
    <citation type="submission" date="2018-08" db="EMBL/GenBank/DDBJ databases">
        <title>Genome and evolution of the arbuscular mycorrhizal fungus Diversispora epigaea (formerly Glomus versiforme) and its bacterial endosymbionts.</title>
        <authorList>
            <person name="Sun X."/>
            <person name="Fei Z."/>
            <person name="Harrison M."/>
        </authorList>
    </citation>
    <scope>NUCLEOTIDE SEQUENCE [LARGE SCALE GENOMIC DNA]</scope>
    <source>
        <strain evidence="1 2">IT104</strain>
    </source>
</reference>
<accession>A0A397J586</accession>
<sequence length="157" mass="18484">MKSHTTHLSRKYKESNKEGYGLKITKNDETALQPPMDDYNIDINDLFKIPSEESFFELINSSINKNSYESQETNQNDNFIQETVTEKLNDLSEPSLAKGLSLNSPKTLEQWWEYCIKKKFDVILLTETRLKEKGVKFTFLEQKLTTKEENAPYYEYF</sequence>